<dbReference type="InterPro" id="IPR004564">
    <property type="entry name" value="OM_lipoprot_carrier_LolA-like"/>
</dbReference>
<accession>A0A918YWH9</accession>
<feature type="signal peptide" evidence="1">
    <location>
        <begin position="1"/>
        <end position="17"/>
    </location>
</feature>
<organism evidence="2 3">
    <name type="scientific">Vulcaniibacterium thermophilum</name>
    <dbReference type="NCBI Taxonomy" id="1169913"/>
    <lineage>
        <taxon>Bacteria</taxon>
        <taxon>Pseudomonadati</taxon>
        <taxon>Pseudomonadota</taxon>
        <taxon>Gammaproteobacteria</taxon>
        <taxon>Lysobacterales</taxon>
        <taxon>Lysobacteraceae</taxon>
        <taxon>Vulcaniibacterium</taxon>
    </lineage>
</organism>
<evidence type="ECO:0000256" key="1">
    <source>
        <dbReference type="SAM" id="SignalP"/>
    </source>
</evidence>
<dbReference type="RefSeq" id="WP_189766594.1">
    <property type="nucleotide sequence ID" value="NZ_BNCF01000002.1"/>
</dbReference>
<dbReference type="Proteomes" id="UP000636453">
    <property type="component" value="Unassembled WGS sequence"/>
</dbReference>
<reference evidence="2" key="1">
    <citation type="journal article" date="2014" name="Int. J. Syst. Evol. Microbiol.">
        <title>Complete genome sequence of Corynebacterium casei LMG S-19264T (=DSM 44701T), isolated from a smear-ripened cheese.</title>
        <authorList>
            <consortium name="US DOE Joint Genome Institute (JGI-PGF)"/>
            <person name="Walter F."/>
            <person name="Albersmeier A."/>
            <person name="Kalinowski J."/>
            <person name="Ruckert C."/>
        </authorList>
    </citation>
    <scope>NUCLEOTIDE SEQUENCE</scope>
    <source>
        <strain evidence="2">KCTC 32020</strain>
    </source>
</reference>
<dbReference type="AlphaFoldDB" id="A0A918YWH9"/>
<comment type="caution">
    <text evidence="2">The sequence shown here is derived from an EMBL/GenBank/DDBJ whole genome shotgun (WGS) entry which is preliminary data.</text>
</comment>
<keyword evidence="1" id="KW-0732">Signal</keyword>
<gene>
    <name evidence="2" type="ORF">GCM10007167_05200</name>
</gene>
<dbReference type="Pfam" id="PF19574">
    <property type="entry name" value="LolA_3"/>
    <property type="match status" value="1"/>
</dbReference>
<dbReference type="EMBL" id="BNCF01000002">
    <property type="protein sequence ID" value="GHE26962.1"/>
    <property type="molecule type" value="Genomic_DNA"/>
</dbReference>
<name>A0A918YWH9_9GAMM</name>
<evidence type="ECO:0000313" key="3">
    <source>
        <dbReference type="Proteomes" id="UP000636453"/>
    </source>
</evidence>
<evidence type="ECO:0000313" key="2">
    <source>
        <dbReference type="EMBL" id="GHE26962.1"/>
    </source>
</evidence>
<protein>
    <submittedName>
        <fullName evidence="2">Fatty acyl CoA synthetase</fullName>
    </submittedName>
</protein>
<feature type="chain" id="PRO_5037594410" evidence="1">
    <location>
        <begin position="18"/>
        <end position="217"/>
    </location>
</feature>
<sequence length="217" mass="22832">MPAALGTLLILATPGFAAPAEAVDAGWILARLARPVPDRTAFVELRGSALLKAPLRIEGEYRRPREDVLVREVRAPYAETTTIDTGAAARVTLVRAGKPPRTFALSRVPELASLQTSFGALLAGDRAGLERHYRIGVAGTRQAWTLTLTPKDAALAAKVRVIALHGRGAELRCIETTPVPARRGAPAAPQRTLLAGAAERARGIADEAALAALCRGG</sequence>
<proteinExistence type="predicted"/>
<keyword evidence="3" id="KW-1185">Reference proteome</keyword>
<reference evidence="2" key="2">
    <citation type="submission" date="2020-09" db="EMBL/GenBank/DDBJ databases">
        <authorList>
            <person name="Sun Q."/>
            <person name="Kim S."/>
        </authorList>
    </citation>
    <scope>NUCLEOTIDE SEQUENCE</scope>
    <source>
        <strain evidence="2">KCTC 32020</strain>
    </source>
</reference>